<dbReference type="AlphaFoldDB" id="A0A420WQN4"/>
<comment type="caution">
    <text evidence="3">The sequence shown here is derived from an EMBL/GenBank/DDBJ whole genome shotgun (WGS) entry which is preliminary data.</text>
</comment>
<protein>
    <submittedName>
        <fullName evidence="3">Uncharacterized protein</fullName>
    </submittedName>
</protein>
<keyword evidence="2" id="KW-1133">Transmembrane helix</keyword>
<gene>
    <name evidence="3" type="ORF">BCL74_1120</name>
</gene>
<feature type="compositionally biased region" description="Pro residues" evidence="1">
    <location>
        <begin position="108"/>
        <end position="117"/>
    </location>
</feature>
<evidence type="ECO:0000313" key="4">
    <source>
        <dbReference type="Proteomes" id="UP000277424"/>
    </source>
</evidence>
<evidence type="ECO:0000313" key="3">
    <source>
        <dbReference type="EMBL" id="RKQ73334.1"/>
    </source>
</evidence>
<reference evidence="3 4" key="1">
    <citation type="submission" date="2018-10" db="EMBL/GenBank/DDBJ databases">
        <title>Comparative analysis of microorganisms from saline springs in Andes Mountain Range, Colombia.</title>
        <authorList>
            <person name="Rubin E."/>
        </authorList>
    </citation>
    <scope>NUCLEOTIDE SEQUENCE [LARGE SCALE GENOMIC DNA]</scope>
    <source>
        <strain evidence="3 4">USBA 36</strain>
    </source>
</reference>
<evidence type="ECO:0000256" key="1">
    <source>
        <dbReference type="SAM" id="MobiDB-lite"/>
    </source>
</evidence>
<dbReference type="OrthoDB" id="7366489at2"/>
<sequence>MAQAANGAFIDRPAARALAALVFVGAAAFLGYYERDRLFGSGVAEGQAGAANDPFALCFAERAAQIDQMVKDKVVSAAQAADFKGRAEAMCRAQTKGAGGPPGGAGGRPPPGFTPVR</sequence>
<feature type="region of interest" description="Disordered" evidence="1">
    <location>
        <begin position="94"/>
        <end position="117"/>
    </location>
</feature>
<organism evidence="3 4">
    <name type="scientific">Oceanibaculum indicum</name>
    <dbReference type="NCBI Taxonomy" id="526216"/>
    <lineage>
        <taxon>Bacteria</taxon>
        <taxon>Pseudomonadati</taxon>
        <taxon>Pseudomonadota</taxon>
        <taxon>Alphaproteobacteria</taxon>
        <taxon>Rhodospirillales</taxon>
        <taxon>Oceanibaculaceae</taxon>
        <taxon>Oceanibaculum</taxon>
    </lineage>
</organism>
<accession>A0A420WQN4</accession>
<feature type="transmembrane region" description="Helical" evidence="2">
    <location>
        <begin position="14"/>
        <end position="33"/>
    </location>
</feature>
<evidence type="ECO:0000256" key="2">
    <source>
        <dbReference type="SAM" id="Phobius"/>
    </source>
</evidence>
<dbReference type="RefSeq" id="WP_121218150.1">
    <property type="nucleotide sequence ID" value="NZ_RBIG01000001.1"/>
</dbReference>
<dbReference type="EMBL" id="RBIG01000001">
    <property type="protein sequence ID" value="RKQ73334.1"/>
    <property type="molecule type" value="Genomic_DNA"/>
</dbReference>
<name>A0A420WQN4_9PROT</name>
<keyword evidence="2" id="KW-0812">Transmembrane</keyword>
<feature type="compositionally biased region" description="Gly residues" evidence="1">
    <location>
        <begin position="97"/>
        <end position="107"/>
    </location>
</feature>
<dbReference type="Proteomes" id="UP000277424">
    <property type="component" value="Unassembled WGS sequence"/>
</dbReference>
<proteinExistence type="predicted"/>
<keyword evidence="2" id="KW-0472">Membrane</keyword>